<dbReference type="SUPFAM" id="SSF53955">
    <property type="entry name" value="Lysozyme-like"/>
    <property type="match status" value="1"/>
</dbReference>
<proteinExistence type="predicted"/>
<keyword evidence="1" id="KW-1133">Transmembrane helix</keyword>
<protein>
    <submittedName>
        <fullName evidence="3">Lytic transglycosylase domain-containing protein</fullName>
    </submittedName>
</protein>
<evidence type="ECO:0000259" key="2">
    <source>
        <dbReference type="Pfam" id="PF01464"/>
    </source>
</evidence>
<keyword evidence="4" id="KW-1185">Reference proteome</keyword>
<sequence length="288" mass="28861">MTDAAESGGTGSGGSAAVAATAAAGGCGCLALPVGVGMLVVVLLVVGGLGVLLLPVVVLFLLFNGLPLGDLGGGGGGDLTAAEQRCEDVERLFGDSDPGAVAERTRQVVLGDGKGRLERDPSDAGEPCTVPADLLEPIEAAGQVCDVIGPVVIAAQIQYESGFTADFTGPDGARGISQVPPEVFTALRGEEADPLDPEESIAAQGAYLCDLAEQTQALVDAGQAAGPVLDLTLSAYKTGLDAVREAGGVPATEQAQSYVVGVRTWFAPMQGIGPPPRTLPSQPGLRDS</sequence>
<dbReference type="RefSeq" id="WP_248633817.1">
    <property type="nucleotide sequence ID" value="NZ_JALPTH010000010.1"/>
</dbReference>
<dbReference type="InterPro" id="IPR008258">
    <property type="entry name" value="Transglycosylase_SLT_dom_1"/>
</dbReference>
<dbReference type="Pfam" id="PF01464">
    <property type="entry name" value="SLT"/>
    <property type="match status" value="1"/>
</dbReference>
<keyword evidence="1" id="KW-0472">Membrane</keyword>
<organism evidence="3 4">
    <name type="scientific">Streptomyces lichenis</name>
    <dbReference type="NCBI Taxonomy" id="2306967"/>
    <lineage>
        <taxon>Bacteria</taxon>
        <taxon>Bacillati</taxon>
        <taxon>Actinomycetota</taxon>
        <taxon>Actinomycetes</taxon>
        <taxon>Kitasatosporales</taxon>
        <taxon>Streptomycetaceae</taxon>
        <taxon>Streptomyces</taxon>
    </lineage>
</organism>
<name>A0ABT0IA58_9ACTN</name>
<feature type="transmembrane region" description="Helical" evidence="1">
    <location>
        <begin position="38"/>
        <end position="63"/>
    </location>
</feature>
<dbReference type="CDD" id="cd00254">
    <property type="entry name" value="LT-like"/>
    <property type="match status" value="1"/>
</dbReference>
<comment type="caution">
    <text evidence="3">The sequence shown here is derived from an EMBL/GenBank/DDBJ whole genome shotgun (WGS) entry which is preliminary data.</text>
</comment>
<gene>
    <name evidence="3" type="ORF">M1O15_12600</name>
</gene>
<accession>A0ABT0IA58</accession>
<feature type="domain" description="Transglycosylase SLT" evidence="2">
    <location>
        <begin position="150"/>
        <end position="251"/>
    </location>
</feature>
<evidence type="ECO:0000313" key="3">
    <source>
        <dbReference type="EMBL" id="MCK8678221.1"/>
    </source>
</evidence>
<dbReference type="Proteomes" id="UP001522868">
    <property type="component" value="Unassembled WGS sequence"/>
</dbReference>
<dbReference type="EMBL" id="JALPTH010000010">
    <property type="protein sequence ID" value="MCK8678221.1"/>
    <property type="molecule type" value="Genomic_DNA"/>
</dbReference>
<evidence type="ECO:0000256" key="1">
    <source>
        <dbReference type="SAM" id="Phobius"/>
    </source>
</evidence>
<keyword evidence="1" id="KW-0812">Transmembrane</keyword>
<dbReference type="InterPro" id="IPR023346">
    <property type="entry name" value="Lysozyme-like_dom_sf"/>
</dbReference>
<reference evidence="3 4" key="1">
    <citation type="submission" date="2022-04" db="EMBL/GenBank/DDBJ databases">
        <title>Streptomyces sp. nov. LCR6-01 isolated from Lichen of Dirinaria sp.</title>
        <authorList>
            <person name="Kanchanasin P."/>
            <person name="Tanasupawat S."/>
            <person name="Phongsopitanun W."/>
        </authorList>
    </citation>
    <scope>NUCLEOTIDE SEQUENCE [LARGE SCALE GENOMIC DNA]</scope>
    <source>
        <strain evidence="3 4">LCR6-01</strain>
    </source>
</reference>
<dbReference type="Gene3D" id="1.10.530.10">
    <property type="match status" value="1"/>
</dbReference>
<evidence type="ECO:0000313" key="4">
    <source>
        <dbReference type="Proteomes" id="UP001522868"/>
    </source>
</evidence>